<keyword evidence="2" id="KW-1185">Reference proteome</keyword>
<name>A0A1G5QH23_9GAMM</name>
<dbReference type="Proteomes" id="UP000199648">
    <property type="component" value="Unassembled WGS sequence"/>
</dbReference>
<dbReference type="EMBL" id="FMWD01000006">
    <property type="protein sequence ID" value="SCZ61027.1"/>
    <property type="molecule type" value="Genomic_DNA"/>
</dbReference>
<accession>A0A1G5QH23</accession>
<protein>
    <submittedName>
        <fullName evidence="1">Uncharacterized protein</fullName>
    </submittedName>
</protein>
<evidence type="ECO:0000313" key="2">
    <source>
        <dbReference type="Proteomes" id="UP000199648"/>
    </source>
</evidence>
<sequence length="221" mass="24567">MERHMFVSVLLGTLVLIGIGIFVLPGHEAEGPGRMPWQIEPVNGSIRVFDLMLGKSTLADAESVVGEEAKVSLFRSPEGEIDIEAYFDEATMGGLKSKIVLAMAVSETERNAMYNRGIRIATMGSGTRKVTLAPEDQRHIRRAPIASLTYLPRIDLEPEVLTRRFGEPERRIADPEEDTVHWLYPELGLDIAVHEEGREVFQYVPPVDFGKIVRPLTAGES</sequence>
<evidence type="ECO:0000313" key="1">
    <source>
        <dbReference type="EMBL" id="SCZ61027.1"/>
    </source>
</evidence>
<organism evidence="1 2">
    <name type="scientific">Thiohalomonas denitrificans</name>
    <dbReference type="NCBI Taxonomy" id="415747"/>
    <lineage>
        <taxon>Bacteria</taxon>
        <taxon>Pseudomonadati</taxon>
        <taxon>Pseudomonadota</taxon>
        <taxon>Gammaproteobacteria</taxon>
        <taxon>Thiohalomonadales</taxon>
        <taxon>Thiohalomonadaceae</taxon>
        <taxon>Thiohalomonas</taxon>
    </lineage>
</organism>
<proteinExistence type="predicted"/>
<dbReference type="AlphaFoldDB" id="A0A1G5QH23"/>
<dbReference type="STRING" id="415747.SAMN03097708_02073"/>
<gene>
    <name evidence="1" type="ORF">SAMN03097708_02073</name>
</gene>
<reference evidence="1 2" key="1">
    <citation type="submission" date="2016-10" db="EMBL/GenBank/DDBJ databases">
        <authorList>
            <person name="de Groot N.N."/>
        </authorList>
    </citation>
    <scope>NUCLEOTIDE SEQUENCE [LARGE SCALE GENOMIC DNA]</scope>
    <source>
        <strain evidence="1 2">HLD2</strain>
    </source>
</reference>